<evidence type="ECO:0000256" key="1">
    <source>
        <dbReference type="ARBA" id="ARBA00038310"/>
    </source>
</evidence>
<dbReference type="SUPFAM" id="SSF51556">
    <property type="entry name" value="Metallo-dependent hydrolases"/>
    <property type="match status" value="1"/>
</dbReference>
<protein>
    <recommendedName>
        <fullName evidence="2">Amidohydrolase-related domain-containing protein</fullName>
    </recommendedName>
</protein>
<gene>
    <name evidence="3" type="ORF">B0T19DRAFT_400737</name>
</gene>
<dbReference type="PANTHER" id="PTHR43569:SF2">
    <property type="entry name" value="AMIDOHYDROLASE-RELATED DOMAIN-CONTAINING PROTEIN"/>
    <property type="match status" value="1"/>
</dbReference>
<proteinExistence type="inferred from homology"/>
<dbReference type="PANTHER" id="PTHR43569">
    <property type="entry name" value="AMIDOHYDROLASE"/>
    <property type="match status" value="1"/>
</dbReference>
<dbReference type="InterPro" id="IPR032466">
    <property type="entry name" value="Metal_Hydrolase"/>
</dbReference>
<feature type="domain" description="Amidohydrolase-related" evidence="2">
    <location>
        <begin position="158"/>
        <end position="362"/>
    </location>
</feature>
<dbReference type="InterPro" id="IPR006680">
    <property type="entry name" value="Amidohydro-rel"/>
</dbReference>
<accession>A0AAE0MCX0</accession>
<organism evidence="3 4">
    <name type="scientific">Cercophora scortea</name>
    <dbReference type="NCBI Taxonomy" id="314031"/>
    <lineage>
        <taxon>Eukaryota</taxon>
        <taxon>Fungi</taxon>
        <taxon>Dikarya</taxon>
        <taxon>Ascomycota</taxon>
        <taxon>Pezizomycotina</taxon>
        <taxon>Sordariomycetes</taxon>
        <taxon>Sordariomycetidae</taxon>
        <taxon>Sordariales</taxon>
        <taxon>Lasiosphaeriaceae</taxon>
        <taxon>Cercophora</taxon>
    </lineage>
</organism>
<reference evidence="3" key="2">
    <citation type="submission" date="2023-06" db="EMBL/GenBank/DDBJ databases">
        <authorList>
            <consortium name="Lawrence Berkeley National Laboratory"/>
            <person name="Haridas S."/>
            <person name="Hensen N."/>
            <person name="Bonometti L."/>
            <person name="Westerberg I."/>
            <person name="Brannstrom I.O."/>
            <person name="Guillou S."/>
            <person name="Cros-Aarteil S."/>
            <person name="Calhoun S."/>
            <person name="Kuo A."/>
            <person name="Mondo S."/>
            <person name="Pangilinan J."/>
            <person name="Riley R."/>
            <person name="Labutti K."/>
            <person name="Andreopoulos B."/>
            <person name="Lipzen A."/>
            <person name="Chen C."/>
            <person name="Yanf M."/>
            <person name="Daum C."/>
            <person name="Ng V."/>
            <person name="Clum A."/>
            <person name="Steindorff A."/>
            <person name="Ohm R."/>
            <person name="Martin F."/>
            <person name="Silar P."/>
            <person name="Natvig D."/>
            <person name="Lalanne C."/>
            <person name="Gautier V."/>
            <person name="Ament-Velasquez S.L."/>
            <person name="Kruys A."/>
            <person name="Hutchinson M.I."/>
            <person name="Powell A.J."/>
            <person name="Barry K."/>
            <person name="Miller A.N."/>
            <person name="Grigoriev I.V."/>
            <person name="Debuchy R."/>
            <person name="Gladieux P."/>
            <person name="Thoren M.H."/>
            <person name="Johannesson H."/>
        </authorList>
    </citation>
    <scope>NUCLEOTIDE SEQUENCE</scope>
    <source>
        <strain evidence="3">SMH4131-1</strain>
    </source>
</reference>
<comment type="similarity">
    <text evidence="1">Belongs to the metallo-dependent hydrolases superfamily.</text>
</comment>
<dbReference type="InterPro" id="IPR052350">
    <property type="entry name" value="Metallo-dep_Lactonases"/>
</dbReference>
<evidence type="ECO:0000313" key="4">
    <source>
        <dbReference type="Proteomes" id="UP001286456"/>
    </source>
</evidence>
<dbReference type="Gene3D" id="3.20.20.140">
    <property type="entry name" value="Metal-dependent hydrolases"/>
    <property type="match status" value="1"/>
</dbReference>
<dbReference type="Pfam" id="PF04909">
    <property type="entry name" value="Amidohydro_2"/>
    <property type="match status" value="1"/>
</dbReference>
<comment type="caution">
    <text evidence="3">The sequence shown here is derived from an EMBL/GenBank/DDBJ whole genome shotgun (WGS) entry which is preliminary data.</text>
</comment>
<evidence type="ECO:0000259" key="2">
    <source>
        <dbReference type="Pfam" id="PF04909"/>
    </source>
</evidence>
<evidence type="ECO:0000313" key="3">
    <source>
        <dbReference type="EMBL" id="KAK3327931.1"/>
    </source>
</evidence>
<keyword evidence="4" id="KW-1185">Reference proteome</keyword>
<sequence length="365" mass="40204">MADSLSGAVPVFDSHQHLFPEAESEPAALPIIDSHIHLYPEAELSSLAWYTPASPIAGQRSVDEFRAATGSPTSLQGFIFIEADRKNGEAKDWTAPLQEVSFARRVVAGQPRAGEGHAAGDAKLCLAIVPWAPVVLGTAELEKYLAAVEAEAGPEAWGRVKGFRYLLQDKPLGTGLTDDFIAGLKLLGRRRFVFDVGVDQHRRGRAQLEEMVEMIDRAHDGVDDVDEKVVFILNHLLKPDLTTISQTDPSFIAWRTTMFTLGKCRQTYMKLSGCFAEMPDSLKAQPTEVIFSALLPWLAVLIAAFGPSRIMFGSDWPVCTVGVGEDAWKKWHKVVDMTCDLAGLSYEDQKMLWAGTARRAYNIED</sequence>
<dbReference type="Proteomes" id="UP001286456">
    <property type="component" value="Unassembled WGS sequence"/>
</dbReference>
<dbReference type="GO" id="GO:0016787">
    <property type="term" value="F:hydrolase activity"/>
    <property type="evidence" value="ECO:0007669"/>
    <property type="project" value="InterPro"/>
</dbReference>
<dbReference type="AlphaFoldDB" id="A0AAE0MCX0"/>
<reference evidence="3" key="1">
    <citation type="journal article" date="2023" name="Mol. Phylogenet. Evol.">
        <title>Genome-scale phylogeny and comparative genomics of the fungal order Sordariales.</title>
        <authorList>
            <person name="Hensen N."/>
            <person name="Bonometti L."/>
            <person name="Westerberg I."/>
            <person name="Brannstrom I.O."/>
            <person name="Guillou S."/>
            <person name="Cros-Aarteil S."/>
            <person name="Calhoun S."/>
            <person name="Haridas S."/>
            <person name="Kuo A."/>
            <person name="Mondo S."/>
            <person name="Pangilinan J."/>
            <person name="Riley R."/>
            <person name="LaButti K."/>
            <person name="Andreopoulos B."/>
            <person name="Lipzen A."/>
            <person name="Chen C."/>
            <person name="Yan M."/>
            <person name="Daum C."/>
            <person name="Ng V."/>
            <person name="Clum A."/>
            <person name="Steindorff A."/>
            <person name="Ohm R.A."/>
            <person name="Martin F."/>
            <person name="Silar P."/>
            <person name="Natvig D.O."/>
            <person name="Lalanne C."/>
            <person name="Gautier V."/>
            <person name="Ament-Velasquez S.L."/>
            <person name="Kruys A."/>
            <person name="Hutchinson M.I."/>
            <person name="Powell A.J."/>
            <person name="Barry K."/>
            <person name="Miller A.N."/>
            <person name="Grigoriev I.V."/>
            <person name="Debuchy R."/>
            <person name="Gladieux P."/>
            <person name="Hiltunen Thoren M."/>
            <person name="Johannesson H."/>
        </authorList>
    </citation>
    <scope>NUCLEOTIDE SEQUENCE</scope>
    <source>
        <strain evidence="3">SMH4131-1</strain>
    </source>
</reference>
<dbReference type="EMBL" id="JAUEPO010000003">
    <property type="protein sequence ID" value="KAK3327931.1"/>
    <property type="molecule type" value="Genomic_DNA"/>
</dbReference>
<name>A0AAE0MCX0_9PEZI</name>